<dbReference type="InterPro" id="IPR013519">
    <property type="entry name" value="Int_alpha_beta-p"/>
</dbReference>
<evidence type="ECO:0000256" key="1">
    <source>
        <dbReference type="PROSITE-ProRule" id="PRU00803"/>
    </source>
</evidence>
<evidence type="ECO:0000256" key="2">
    <source>
        <dbReference type="SAM" id="MobiDB-lite"/>
    </source>
</evidence>
<dbReference type="GO" id="GO:0007160">
    <property type="term" value="P:cell-matrix adhesion"/>
    <property type="evidence" value="ECO:0007669"/>
    <property type="project" value="TreeGrafter"/>
</dbReference>
<dbReference type="SUPFAM" id="SSF69318">
    <property type="entry name" value="Integrin alpha N-terminal domain"/>
    <property type="match status" value="1"/>
</dbReference>
<dbReference type="GO" id="GO:0050900">
    <property type="term" value="P:leukocyte migration"/>
    <property type="evidence" value="ECO:0007669"/>
    <property type="project" value="TreeGrafter"/>
</dbReference>
<dbReference type="GO" id="GO:0008305">
    <property type="term" value="C:integrin complex"/>
    <property type="evidence" value="ECO:0007669"/>
    <property type="project" value="TreeGrafter"/>
</dbReference>
<evidence type="ECO:0000313" key="4">
    <source>
        <dbReference type="Proteomes" id="UP000694560"/>
    </source>
</evidence>
<protein>
    <submittedName>
        <fullName evidence="3">Uncharacterized protein</fullName>
    </submittedName>
</protein>
<dbReference type="InterPro" id="IPR028994">
    <property type="entry name" value="Integrin_alpha_N"/>
</dbReference>
<accession>A0A8C5UJM6</accession>
<name>A0A8C5UJM6_9PASS</name>
<dbReference type="Proteomes" id="UP000694560">
    <property type="component" value="Unplaced"/>
</dbReference>
<keyword evidence="4" id="KW-1185">Reference proteome</keyword>
<dbReference type="GO" id="GO:0007229">
    <property type="term" value="P:integrin-mediated signaling pathway"/>
    <property type="evidence" value="ECO:0007669"/>
    <property type="project" value="TreeGrafter"/>
</dbReference>
<dbReference type="PROSITE" id="PS51470">
    <property type="entry name" value="FG_GAP"/>
    <property type="match status" value="1"/>
</dbReference>
<proteinExistence type="predicted"/>
<dbReference type="GO" id="GO:0098609">
    <property type="term" value="P:cell-cell adhesion"/>
    <property type="evidence" value="ECO:0007669"/>
    <property type="project" value="TreeGrafter"/>
</dbReference>
<dbReference type="PANTHER" id="PTHR23220:SF9">
    <property type="entry name" value="INTEGRIN ALPHA-6"/>
    <property type="match status" value="1"/>
</dbReference>
<sequence>GAPGDSRAGRHPRADGGPAPPLPAPPAGLAGAFNLDTDNVISWSGETGSLFGFSLAMHRQLQPQEKWLLLVGAPREKAFPTQQANRTGGLYSCDIASPYTDCMRVNKLVLNSDPTTESKEDQWMGVTVQSQGPGGNVVVSAKRLTYKNIWGLE</sequence>
<reference evidence="3" key="2">
    <citation type="submission" date="2025-09" db="UniProtKB">
        <authorList>
            <consortium name="Ensembl"/>
        </authorList>
    </citation>
    <scope>IDENTIFICATION</scope>
</reference>
<dbReference type="GO" id="GO:0033627">
    <property type="term" value="P:cell adhesion mediated by integrin"/>
    <property type="evidence" value="ECO:0007669"/>
    <property type="project" value="TreeGrafter"/>
</dbReference>
<feature type="repeat" description="FG-GAP" evidence="1">
    <location>
        <begin position="37"/>
        <end position="102"/>
    </location>
</feature>
<dbReference type="SMART" id="SM00191">
    <property type="entry name" value="Int_alpha"/>
    <property type="match status" value="1"/>
</dbReference>
<dbReference type="Ensembl" id="ENSMCST00000023583.1">
    <property type="protein sequence ID" value="ENSMCSP00000023001.1"/>
    <property type="gene ID" value="ENSMCSG00000015997.1"/>
</dbReference>
<dbReference type="GO" id="GO:0005178">
    <property type="term" value="F:integrin binding"/>
    <property type="evidence" value="ECO:0007669"/>
    <property type="project" value="TreeGrafter"/>
</dbReference>
<dbReference type="GO" id="GO:0009897">
    <property type="term" value="C:external side of plasma membrane"/>
    <property type="evidence" value="ECO:0007669"/>
    <property type="project" value="TreeGrafter"/>
</dbReference>
<dbReference type="PANTHER" id="PTHR23220">
    <property type="entry name" value="INTEGRIN ALPHA"/>
    <property type="match status" value="1"/>
</dbReference>
<dbReference type="Gene3D" id="2.130.10.130">
    <property type="entry name" value="Integrin alpha, N-terminal"/>
    <property type="match status" value="1"/>
</dbReference>
<feature type="region of interest" description="Disordered" evidence="2">
    <location>
        <begin position="1"/>
        <end position="29"/>
    </location>
</feature>
<dbReference type="OrthoDB" id="5317514at2759"/>
<dbReference type="AlphaFoldDB" id="A0A8C5UJM6"/>
<evidence type="ECO:0000313" key="3">
    <source>
        <dbReference type="Ensembl" id="ENSMCSP00000023001.1"/>
    </source>
</evidence>
<organism evidence="3 4">
    <name type="scientific">Malurus cyaneus samueli</name>
    <dbReference type="NCBI Taxonomy" id="2593467"/>
    <lineage>
        <taxon>Eukaryota</taxon>
        <taxon>Metazoa</taxon>
        <taxon>Chordata</taxon>
        <taxon>Craniata</taxon>
        <taxon>Vertebrata</taxon>
        <taxon>Euteleostomi</taxon>
        <taxon>Archelosauria</taxon>
        <taxon>Archosauria</taxon>
        <taxon>Dinosauria</taxon>
        <taxon>Saurischia</taxon>
        <taxon>Theropoda</taxon>
        <taxon>Coelurosauria</taxon>
        <taxon>Aves</taxon>
        <taxon>Neognathae</taxon>
        <taxon>Neoaves</taxon>
        <taxon>Telluraves</taxon>
        <taxon>Australaves</taxon>
        <taxon>Passeriformes</taxon>
        <taxon>Meliphagoidea</taxon>
        <taxon>Maluridae</taxon>
        <taxon>Malurus</taxon>
    </lineage>
</organism>
<reference evidence="3" key="1">
    <citation type="submission" date="2025-08" db="UniProtKB">
        <authorList>
            <consortium name="Ensembl"/>
        </authorList>
    </citation>
    <scope>IDENTIFICATION</scope>
</reference>